<dbReference type="PANTHER" id="PTHR42791:SF1">
    <property type="entry name" value="N-ACETYLTRANSFERASE DOMAIN-CONTAINING PROTEIN"/>
    <property type="match status" value="1"/>
</dbReference>
<dbReference type="STRING" id="1408254.T458_13115"/>
<dbReference type="InterPro" id="IPR052523">
    <property type="entry name" value="Trichothecene_AcTrans"/>
</dbReference>
<accession>V6M9P9</accession>
<dbReference type="CDD" id="cd04301">
    <property type="entry name" value="NAT_SF"/>
    <property type="match status" value="1"/>
</dbReference>
<name>V6M9P9_9BACL</name>
<dbReference type="InterPro" id="IPR000182">
    <property type="entry name" value="GNAT_dom"/>
</dbReference>
<comment type="caution">
    <text evidence="2">The sequence shown here is derived from an EMBL/GenBank/DDBJ whole genome shotgun (WGS) entry which is preliminary data.</text>
</comment>
<dbReference type="PANTHER" id="PTHR42791">
    <property type="entry name" value="GNAT FAMILY ACETYLTRANSFERASE"/>
    <property type="match status" value="1"/>
</dbReference>
<dbReference type="Proteomes" id="UP000017973">
    <property type="component" value="Unassembled WGS sequence"/>
</dbReference>
<protein>
    <recommendedName>
        <fullName evidence="1">N-acetyltransferase domain-containing protein</fullName>
    </recommendedName>
</protein>
<proteinExistence type="predicted"/>
<keyword evidence="3" id="KW-1185">Reference proteome</keyword>
<dbReference type="EMBL" id="AYJU01000016">
    <property type="protein sequence ID" value="EST54590.1"/>
    <property type="molecule type" value="Genomic_DNA"/>
</dbReference>
<dbReference type="HOGENOM" id="CLU_1060377_0_0_9"/>
<evidence type="ECO:0000259" key="1">
    <source>
        <dbReference type="PROSITE" id="PS51186"/>
    </source>
</evidence>
<dbReference type="eggNOG" id="COG3393">
    <property type="taxonomic scope" value="Bacteria"/>
</dbReference>
<evidence type="ECO:0000313" key="3">
    <source>
        <dbReference type="Proteomes" id="UP000017973"/>
    </source>
</evidence>
<dbReference type="SUPFAM" id="SSF55729">
    <property type="entry name" value="Acyl-CoA N-acyltransferases (Nat)"/>
    <property type="match status" value="1"/>
</dbReference>
<organism evidence="2 3">
    <name type="scientific">Brevibacillus panacihumi W25</name>
    <dbReference type="NCBI Taxonomy" id="1408254"/>
    <lineage>
        <taxon>Bacteria</taxon>
        <taxon>Bacillati</taxon>
        <taxon>Bacillota</taxon>
        <taxon>Bacilli</taxon>
        <taxon>Bacillales</taxon>
        <taxon>Paenibacillaceae</taxon>
        <taxon>Brevibacillus</taxon>
    </lineage>
</organism>
<dbReference type="PATRIC" id="fig|1408254.3.peg.2591"/>
<dbReference type="AlphaFoldDB" id="V6M9P9"/>
<dbReference type="GO" id="GO:0016747">
    <property type="term" value="F:acyltransferase activity, transferring groups other than amino-acyl groups"/>
    <property type="evidence" value="ECO:0007669"/>
    <property type="project" value="InterPro"/>
</dbReference>
<feature type="domain" description="N-acetyltransferase" evidence="1">
    <location>
        <begin position="136"/>
        <end position="262"/>
    </location>
</feature>
<sequence length="262" mass="29276">MMVWEKGGGLDGWLGKISREEAYILHGNLCVRPDRSLTLVDRAEGESGLVIGSYLKGMPFHAFTIHVDEEIECYEVREMLERVRVEVGISSPPHSTKAVFTVAERHLPKLLIPHVQSKRTMLLKKWTQKDQLLPQGNSRPVTRDDIEAMRGLARQIGMVSFRADELLGMPHLGIFDGAEPIALAGFHIYSEDYVEIGNIGVAPACQGRGLGAQITSDICRIAAAKSANVYLCVFADNLPARRIYEKLGFQTVERYTFVDFLF</sequence>
<dbReference type="RefSeq" id="WP_023556544.1">
    <property type="nucleotide sequence ID" value="NZ_KI629782.1"/>
</dbReference>
<reference evidence="2 3" key="1">
    <citation type="journal article" date="2014" name="Genome Announc.">
        <title>Draft Genome Sequence of Brevibacillus panacihumi Strain W25, a Halotolerant Hydrocarbon-Degrading Bacterium.</title>
        <authorList>
            <person name="Wang X."/>
            <person name="Jin D."/>
            <person name="Zhou L."/>
            <person name="Wu L."/>
            <person name="An W."/>
            <person name="Chen Y."/>
            <person name="Zhao L."/>
        </authorList>
    </citation>
    <scope>NUCLEOTIDE SEQUENCE [LARGE SCALE GENOMIC DNA]</scope>
    <source>
        <strain evidence="2 3">W25</strain>
    </source>
</reference>
<gene>
    <name evidence="2" type="ORF">T458_13115</name>
</gene>
<dbReference type="InterPro" id="IPR016181">
    <property type="entry name" value="Acyl_CoA_acyltransferase"/>
</dbReference>
<dbReference type="Gene3D" id="3.40.630.30">
    <property type="match status" value="1"/>
</dbReference>
<evidence type="ECO:0000313" key="2">
    <source>
        <dbReference type="EMBL" id="EST54590.1"/>
    </source>
</evidence>
<dbReference type="Pfam" id="PF00583">
    <property type="entry name" value="Acetyltransf_1"/>
    <property type="match status" value="1"/>
</dbReference>
<dbReference type="PROSITE" id="PS51186">
    <property type="entry name" value="GNAT"/>
    <property type="match status" value="1"/>
</dbReference>